<evidence type="ECO:0000256" key="3">
    <source>
        <dbReference type="PROSITE-ProRule" id="PRU00169"/>
    </source>
</evidence>
<dbReference type="SMART" id="SM00448">
    <property type="entry name" value="REC"/>
    <property type="match status" value="1"/>
</dbReference>
<evidence type="ECO:0000313" key="5">
    <source>
        <dbReference type="EMBL" id="PWG80994.1"/>
    </source>
</evidence>
<dbReference type="CDD" id="cd17546">
    <property type="entry name" value="REC_hyHK_CKI1_RcsC-like"/>
    <property type="match status" value="1"/>
</dbReference>
<dbReference type="PROSITE" id="PS50110">
    <property type="entry name" value="RESPONSE_REGULATORY"/>
    <property type="match status" value="1"/>
</dbReference>
<evidence type="ECO:0000256" key="1">
    <source>
        <dbReference type="ARBA" id="ARBA00022553"/>
    </source>
</evidence>
<dbReference type="PANTHER" id="PTHR45339">
    <property type="entry name" value="HYBRID SIGNAL TRANSDUCTION HISTIDINE KINASE J"/>
    <property type="match status" value="1"/>
</dbReference>
<accession>A0A2U2PIA0</accession>
<evidence type="ECO:0000259" key="4">
    <source>
        <dbReference type="PROSITE" id="PS50110"/>
    </source>
</evidence>
<keyword evidence="1 3" id="KW-0597">Phosphoprotein</keyword>
<evidence type="ECO:0000256" key="2">
    <source>
        <dbReference type="ARBA" id="ARBA00023012"/>
    </source>
</evidence>
<dbReference type="Gene3D" id="3.40.50.2300">
    <property type="match status" value="1"/>
</dbReference>
<feature type="domain" description="Response regulatory" evidence="4">
    <location>
        <begin position="15"/>
        <end position="133"/>
    </location>
</feature>
<reference evidence="5 6" key="1">
    <citation type="submission" date="2018-04" db="EMBL/GenBank/DDBJ databases">
        <title>Pedobacter chongqingensis sp. nov., isolated from a rottenly hemp rope.</title>
        <authorList>
            <person name="Cai Y."/>
        </authorList>
    </citation>
    <scope>NUCLEOTIDE SEQUENCE [LARGE SCALE GENOMIC DNA]</scope>
    <source>
        <strain evidence="5 6">FJ4-8</strain>
    </source>
</reference>
<dbReference type="EMBL" id="QEAS01000006">
    <property type="protein sequence ID" value="PWG80994.1"/>
    <property type="molecule type" value="Genomic_DNA"/>
</dbReference>
<dbReference type="SUPFAM" id="SSF52172">
    <property type="entry name" value="CheY-like"/>
    <property type="match status" value="1"/>
</dbReference>
<dbReference type="AlphaFoldDB" id="A0A2U2PIA0"/>
<organism evidence="5 6">
    <name type="scientific">Pararcticibacter amylolyticus</name>
    <dbReference type="NCBI Taxonomy" id="2173175"/>
    <lineage>
        <taxon>Bacteria</taxon>
        <taxon>Pseudomonadati</taxon>
        <taxon>Bacteroidota</taxon>
        <taxon>Sphingobacteriia</taxon>
        <taxon>Sphingobacteriales</taxon>
        <taxon>Sphingobacteriaceae</taxon>
        <taxon>Pararcticibacter</taxon>
    </lineage>
</organism>
<dbReference type="InterPro" id="IPR001789">
    <property type="entry name" value="Sig_transdc_resp-reg_receiver"/>
</dbReference>
<dbReference type="RefSeq" id="WP_109415378.1">
    <property type="nucleotide sequence ID" value="NZ_QEAS01000006.1"/>
</dbReference>
<dbReference type="Pfam" id="PF00072">
    <property type="entry name" value="Response_reg"/>
    <property type="match status" value="1"/>
</dbReference>
<dbReference type="PANTHER" id="PTHR45339:SF1">
    <property type="entry name" value="HYBRID SIGNAL TRANSDUCTION HISTIDINE KINASE J"/>
    <property type="match status" value="1"/>
</dbReference>
<dbReference type="InterPro" id="IPR011006">
    <property type="entry name" value="CheY-like_superfamily"/>
</dbReference>
<proteinExistence type="predicted"/>
<keyword evidence="2" id="KW-0902">Two-component regulatory system</keyword>
<dbReference type="GO" id="GO:0000160">
    <property type="term" value="P:phosphorelay signal transduction system"/>
    <property type="evidence" value="ECO:0007669"/>
    <property type="project" value="UniProtKB-KW"/>
</dbReference>
<keyword evidence="6" id="KW-1185">Reference proteome</keyword>
<dbReference type="OrthoDB" id="9796457at2"/>
<protein>
    <recommendedName>
        <fullName evidence="4">Response regulatory domain-containing protein</fullName>
    </recommendedName>
</protein>
<dbReference type="Proteomes" id="UP000245647">
    <property type="component" value="Unassembled WGS sequence"/>
</dbReference>
<sequence>MDPSLANADKQLSGNVLVVEDNEINRFLIKKFLKKWGASGDFAENGKEALDKIRHHAYDVVLMDIQMPVMSGLEATIAIRNMEKQEHRQLPIIALTATILDQELEEIKKSGMNDYIAKPFSPDDLYRKLATFMQK</sequence>
<feature type="modified residue" description="4-aspartylphosphate" evidence="3">
    <location>
        <position position="64"/>
    </location>
</feature>
<evidence type="ECO:0000313" key="6">
    <source>
        <dbReference type="Proteomes" id="UP000245647"/>
    </source>
</evidence>
<comment type="caution">
    <text evidence="5">The sequence shown here is derived from an EMBL/GenBank/DDBJ whole genome shotgun (WGS) entry which is preliminary data.</text>
</comment>
<name>A0A2U2PIA0_9SPHI</name>
<gene>
    <name evidence="5" type="ORF">DDR33_08660</name>
</gene>